<dbReference type="RefSeq" id="WP_086571111.1">
    <property type="nucleotide sequence ID" value="NZ_NGFP01000039.1"/>
</dbReference>
<evidence type="ECO:0000256" key="1">
    <source>
        <dbReference type="SAM" id="MobiDB-lite"/>
    </source>
</evidence>
<sequence length="321" mass="34588">MPNRTPGFRRAELPTDHFTTVSNRWVRDKRLTWKARGVLAWLASHKVGFRISENTLIAAAPDGRDAVRGAIRELETHGYLVRERQRASSGKLGHVDYILCDPWTAGNQQVSTNDGFSVTGGTATTAPPPENPSQVTTSGNEVNAQAAPTTGNPSMAVTSGNDASSQVSTNDGFSTPIRRTNTQKTKKKIKDENPAVDLAVGAVADRNARDAVTTPPANLEDLPRLAGEVLGKLPDHYRTAPAWLRSRLLTKIEEALHADNGPEAVIVYTAKFLGDPNFGAYERLRRFDDVVRKLTADVAEGVSCPSCGLDAHHPFCTAGGA</sequence>
<comment type="caution">
    <text evidence="2">The sequence shown here is derived from an EMBL/GenBank/DDBJ whole genome shotgun (WGS) entry which is preliminary data.</text>
</comment>
<evidence type="ECO:0000313" key="2">
    <source>
        <dbReference type="EMBL" id="OUC97372.1"/>
    </source>
</evidence>
<dbReference type="Proteomes" id="UP000194761">
    <property type="component" value="Unassembled WGS sequence"/>
</dbReference>
<feature type="compositionally biased region" description="Polar residues" evidence="1">
    <location>
        <begin position="132"/>
        <end position="183"/>
    </location>
</feature>
<protein>
    <recommendedName>
        <fullName evidence="4">Helix-turn-helix domain-containing protein</fullName>
    </recommendedName>
</protein>
<proteinExistence type="predicted"/>
<reference evidence="2 3" key="1">
    <citation type="submission" date="2017-05" db="EMBL/GenBank/DDBJ databases">
        <title>Biotechnological potential of actinobacteria isolated from South African environments.</title>
        <authorList>
            <person name="Le Roes-Hill M."/>
            <person name="Prins A."/>
            <person name="Durrell K.A."/>
        </authorList>
    </citation>
    <scope>NUCLEOTIDE SEQUENCE [LARGE SCALE GENOMIC DNA]</scope>
    <source>
        <strain evidence="2">M26</strain>
    </source>
</reference>
<gene>
    <name evidence="2" type="ORF">CA984_11485</name>
</gene>
<name>A0A243RR61_9ACTN</name>
<evidence type="ECO:0008006" key="4">
    <source>
        <dbReference type="Google" id="ProtNLM"/>
    </source>
</evidence>
<dbReference type="EMBL" id="NGFP01000039">
    <property type="protein sequence ID" value="OUC97372.1"/>
    <property type="molecule type" value="Genomic_DNA"/>
</dbReference>
<accession>A0A243RR61</accession>
<evidence type="ECO:0000313" key="3">
    <source>
        <dbReference type="Proteomes" id="UP000194761"/>
    </source>
</evidence>
<organism evidence="2 3">
    <name type="scientific">Streptosporangium minutum</name>
    <dbReference type="NCBI Taxonomy" id="569862"/>
    <lineage>
        <taxon>Bacteria</taxon>
        <taxon>Bacillati</taxon>
        <taxon>Actinomycetota</taxon>
        <taxon>Actinomycetes</taxon>
        <taxon>Streptosporangiales</taxon>
        <taxon>Streptosporangiaceae</taxon>
        <taxon>Streptosporangium</taxon>
    </lineage>
</organism>
<keyword evidence="3" id="KW-1185">Reference proteome</keyword>
<dbReference type="AlphaFoldDB" id="A0A243RR61"/>
<feature type="region of interest" description="Disordered" evidence="1">
    <location>
        <begin position="113"/>
        <end position="188"/>
    </location>
</feature>